<protein>
    <submittedName>
        <fullName evidence="2">Uncharacterized protein</fullName>
    </submittedName>
</protein>
<name>A0A0K0FN29_STRVS</name>
<proteinExistence type="predicted"/>
<reference evidence="2" key="2">
    <citation type="submission" date="2015-08" db="UniProtKB">
        <authorList>
            <consortium name="WormBaseParasite"/>
        </authorList>
    </citation>
    <scope>IDENTIFICATION</scope>
</reference>
<evidence type="ECO:0000313" key="1">
    <source>
        <dbReference type="Proteomes" id="UP000035680"/>
    </source>
</evidence>
<organism evidence="1 2">
    <name type="scientific">Strongyloides venezuelensis</name>
    <name type="common">Threadworm</name>
    <dbReference type="NCBI Taxonomy" id="75913"/>
    <lineage>
        <taxon>Eukaryota</taxon>
        <taxon>Metazoa</taxon>
        <taxon>Ecdysozoa</taxon>
        <taxon>Nematoda</taxon>
        <taxon>Chromadorea</taxon>
        <taxon>Rhabditida</taxon>
        <taxon>Tylenchina</taxon>
        <taxon>Panagrolaimomorpha</taxon>
        <taxon>Strongyloidoidea</taxon>
        <taxon>Strongyloididae</taxon>
        <taxon>Strongyloides</taxon>
    </lineage>
</organism>
<dbReference type="AlphaFoldDB" id="A0A0K0FN29"/>
<accession>A0A0K0FN29</accession>
<evidence type="ECO:0000313" key="2">
    <source>
        <dbReference type="WBParaSite" id="SVE_1040800.1"/>
    </source>
</evidence>
<sequence length="103" mass="11884">MITCKNGCNGNAFKALGTKYDHCHDKFSIIAECLTNEKFGCFKLTNTYETNEGPIYIENLFGCMKTRRSKIAPLNFTKKYKHVRGLVTKKSMYCFTDMCNVWN</sequence>
<reference evidence="1" key="1">
    <citation type="submission" date="2014-07" db="EMBL/GenBank/DDBJ databases">
        <authorList>
            <person name="Martin A.A"/>
            <person name="De Silva N."/>
        </authorList>
    </citation>
    <scope>NUCLEOTIDE SEQUENCE</scope>
</reference>
<dbReference type="WBParaSite" id="SVE_1040800.1">
    <property type="protein sequence ID" value="SVE_1040800.1"/>
    <property type="gene ID" value="SVE_1040800"/>
</dbReference>
<keyword evidence="1" id="KW-1185">Reference proteome</keyword>
<dbReference type="Proteomes" id="UP000035680">
    <property type="component" value="Unassembled WGS sequence"/>
</dbReference>